<dbReference type="Proteomes" id="UP000240564">
    <property type="component" value="Segment"/>
</dbReference>
<organism evidence="2 3">
    <name type="scientific">Pseudomonas phage Bjorn</name>
    <dbReference type="NCBI Taxonomy" id="2079288"/>
    <lineage>
        <taxon>Viruses</taxon>
        <taxon>Duplodnaviria</taxon>
        <taxon>Heunggongvirae</taxon>
        <taxon>Uroviricota</taxon>
        <taxon>Caudoviricetes</taxon>
        <taxon>Bjornvirus</taxon>
        <taxon>Bjornvirus bjorn</taxon>
    </lineage>
</organism>
<keyword evidence="1" id="KW-1133">Transmembrane helix</keyword>
<gene>
    <name evidence="2" type="ORF">PsPhBjorn_gp33</name>
</gene>
<accession>A0A2K9VHF5</accession>
<evidence type="ECO:0000313" key="2">
    <source>
        <dbReference type="EMBL" id="AUV61783.1"/>
    </source>
</evidence>
<protein>
    <submittedName>
        <fullName evidence="2">Uncharacterized protein</fullName>
    </submittedName>
</protein>
<reference evidence="2 3" key="1">
    <citation type="submission" date="2018-01" db="EMBL/GenBank/DDBJ databases">
        <title>Pseudomonas phages infecting Pseudomonas sp. isolated from Prunus avium.</title>
        <authorList>
            <person name="Colberg O."/>
            <person name="Byth Carstens A."/>
        </authorList>
    </citation>
    <scope>NUCLEOTIDE SEQUENCE [LARGE SCALE GENOMIC DNA]</scope>
</reference>
<evidence type="ECO:0000256" key="1">
    <source>
        <dbReference type="SAM" id="Phobius"/>
    </source>
</evidence>
<keyword evidence="1" id="KW-0472">Membrane</keyword>
<sequence length="60" mass="7049">MKLPKGMLPFWKGWRRGIVEVCTAEATLWSHLSLLAQILLYPILYYGFYLWLNFKGEDNG</sequence>
<feature type="transmembrane region" description="Helical" evidence="1">
    <location>
        <begin position="34"/>
        <end position="52"/>
    </location>
</feature>
<keyword evidence="3" id="KW-1185">Reference proteome</keyword>
<keyword evidence="1" id="KW-0812">Transmembrane</keyword>
<proteinExistence type="predicted"/>
<name>A0A2K9VHF5_9CAUD</name>
<evidence type="ECO:0000313" key="3">
    <source>
        <dbReference type="Proteomes" id="UP000240564"/>
    </source>
</evidence>
<dbReference type="EMBL" id="MG775259">
    <property type="protein sequence ID" value="AUV61783.1"/>
    <property type="molecule type" value="Genomic_DNA"/>
</dbReference>